<dbReference type="InterPro" id="IPR036291">
    <property type="entry name" value="NAD(P)-bd_dom_sf"/>
</dbReference>
<evidence type="ECO:0000313" key="3">
    <source>
        <dbReference type="EMBL" id="KUP04014.1"/>
    </source>
</evidence>
<dbReference type="PRINTS" id="PR01713">
    <property type="entry name" value="NUCEPIMERASE"/>
</dbReference>
<organism evidence="3 4">
    <name type="scientific">Bacillus coahuilensis p1.1.43</name>
    <dbReference type="NCBI Taxonomy" id="1150625"/>
    <lineage>
        <taxon>Bacteria</taxon>
        <taxon>Bacillati</taxon>
        <taxon>Bacillota</taxon>
        <taxon>Bacilli</taxon>
        <taxon>Bacillales</taxon>
        <taxon>Bacillaceae</taxon>
        <taxon>Bacillus</taxon>
    </lineage>
</organism>
<dbReference type="Gene3D" id="3.90.25.10">
    <property type="entry name" value="UDP-galactose 4-epimerase, domain 1"/>
    <property type="match status" value="1"/>
</dbReference>
<keyword evidence="1" id="KW-0520">NAD</keyword>
<dbReference type="SUPFAM" id="SSF51735">
    <property type="entry name" value="NAD(P)-binding Rossmann-fold domains"/>
    <property type="match status" value="1"/>
</dbReference>
<comment type="caution">
    <text evidence="3">The sequence shown here is derived from an EMBL/GenBank/DDBJ whole genome shotgun (WGS) entry which is preliminary data.</text>
</comment>
<name>A0A147K408_9BACI</name>
<keyword evidence="4" id="KW-1185">Reference proteome</keyword>
<protein>
    <submittedName>
        <fullName evidence="3">Protein CapI</fullName>
    </submittedName>
</protein>
<proteinExistence type="predicted"/>
<dbReference type="STRING" id="1150625.Q75_17010"/>
<dbReference type="InterPro" id="IPR001509">
    <property type="entry name" value="Epimerase_deHydtase"/>
</dbReference>
<dbReference type="Proteomes" id="UP000074108">
    <property type="component" value="Unassembled WGS sequence"/>
</dbReference>
<accession>A0A147K408</accession>
<dbReference type="Gene3D" id="3.40.50.720">
    <property type="entry name" value="NAD(P)-binding Rossmann-like Domain"/>
    <property type="match status" value="1"/>
</dbReference>
<dbReference type="EMBL" id="LDYG01000057">
    <property type="protein sequence ID" value="KUP04014.1"/>
    <property type="molecule type" value="Genomic_DNA"/>
</dbReference>
<dbReference type="Pfam" id="PF01370">
    <property type="entry name" value="Epimerase"/>
    <property type="match status" value="1"/>
</dbReference>
<evidence type="ECO:0000256" key="1">
    <source>
        <dbReference type="ARBA" id="ARBA00023027"/>
    </source>
</evidence>
<evidence type="ECO:0000259" key="2">
    <source>
        <dbReference type="Pfam" id="PF01370"/>
    </source>
</evidence>
<gene>
    <name evidence="3" type="ORF">Q75_17010</name>
</gene>
<sequence>MKVLVTGAAGFIGYSISKRLLQEGVEVVGVDNLNDYYDVRLKEARLHQLDQQGFTFYKESVENRYAMDTIFHKERPTHVIHFAGQAGVRYSLENPEAYINGNLVGFYQMMELSKEYSIQHFLFASSSSVYGDRQHQKDKPFNEEDRTDTPASLYAATKKSNEMMSYSYSQLFSIPVTGLRFFTVYGPWGRPDMAYYSFAQKMVQGESITVFHNGEMSRDYTYIDDAIESVWRLLHNPSEERVPYQVYNIGSSSPVRLTSLIEELERGLNKKAHIHYAPFQKGDVTHTFADVEKLLERVNYKPTTSFRQGMKDFIGWFTEYTVKG</sequence>
<evidence type="ECO:0000313" key="4">
    <source>
        <dbReference type="Proteomes" id="UP000074108"/>
    </source>
</evidence>
<reference evidence="3 4" key="1">
    <citation type="journal article" date="2016" name="Front. Microbiol.">
        <title>Microevolution Analysis of Bacillus coahuilensis Unveils Differences in Phosphorus Acquisition Strategies and Their Regulation.</title>
        <authorList>
            <person name="Gomez-Lunar Z."/>
            <person name="Hernandez-Gonzalez I."/>
            <person name="Rodriguez-Torres M.D."/>
            <person name="Souza V."/>
            <person name="Olmedo-Alvarez G."/>
        </authorList>
    </citation>
    <scope>NUCLEOTIDE SEQUENCE [LARGE SCALE GENOMIC DNA]</scope>
    <source>
        <strain evidence="4">p1.1.43</strain>
    </source>
</reference>
<dbReference type="PATRIC" id="fig|1150625.3.peg.3572"/>
<dbReference type="RefSeq" id="WP_059352092.1">
    <property type="nucleotide sequence ID" value="NZ_LDYG01000057.1"/>
</dbReference>
<dbReference type="PANTHER" id="PTHR43574">
    <property type="entry name" value="EPIMERASE-RELATED"/>
    <property type="match status" value="1"/>
</dbReference>
<feature type="domain" description="NAD-dependent epimerase/dehydratase" evidence="2">
    <location>
        <begin position="3"/>
        <end position="250"/>
    </location>
</feature>
<dbReference type="AlphaFoldDB" id="A0A147K408"/>